<dbReference type="InterPro" id="IPR006385">
    <property type="entry name" value="HAD_hydro_SerB1"/>
</dbReference>
<evidence type="ECO:0000313" key="1">
    <source>
        <dbReference type="EMBL" id="NBR93757.1"/>
    </source>
</evidence>
<dbReference type="PANTHER" id="PTHR43344">
    <property type="entry name" value="PHOSPHOSERINE PHOSPHATASE"/>
    <property type="match status" value="1"/>
</dbReference>
<reference evidence="1" key="1">
    <citation type="submission" date="2018-10" db="EMBL/GenBank/DDBJ databases">
        <title>Iterative Subtractive Binning of Freshwater Chronoseries Metagenomes Recovers Nearly Complete Genomes from over Four Hundred Novel Species.</title>
        <authorList>
            <person name="Rodriguez-R L.M."/>
            <person name="Tsementzi D."/>
            <person name="Luo C."/>
            <person name="Konstantinidis K.T."/>
        </authorList>
    </citation>
    <scope>NUCLEOTIDE SEQUENCE</scope>
    <source>
        <strain evidence="1">WB5_2A_028</strain>
    </source>
</reference>
<dbReference type="PANTHER" id="PTHR43344:SF15">
    <property type="entry name" value="PHOSPHOSERINE PHOSPHATASE SERB1"/>
    <property type="match status" value="1"/>
</dbReference>
<evidence type="ECO:0000313" key="2">
    <source>
        <dbReference type="Proteomes" id="UP000740727"/>
    </source>
</evidence>
<dbReference type="InterPro" id="IPR023214">
    <property type="entry name" value="HAD_sf"/>
</dbReference>
<keyword evidence="1" id="KW-0378">Hydrolase</keyword>
<dbReference type="InterPro" id="IPR036412">
    <property type="entry name" value="HAD-like_sf"/>
</dbReference>
<sequence length="248" mass="27996">MCNLLSASDLFRQFMAQRCDTLEVREQKPVALFDLDNTLIQGSSLYLFLRGLVHLGEISRKQLIRFALHHYKFLRTKTENRSHLTLITQRGLELVKGYSQSHLMMTCEKIVTNFILPRVNPVTLAEVQHHQRNGIDTWVVTAAPTDLATLLARHMGMTGAIGTEMQTEEGRYSGKLIDGLFHGPRKAQGIKLLAEKHEYNLRESFAYSDSINDLPLLLSVGKPCVVNANAELLRIARKNAWRELSAAG</sequence>
<organism evidence="1 2">
    <name type="scientific">Candidatus Fonsibacter lacus</name>
    <dbReference type="NCBI Taxonomy" id="2576439"/>
    <lineage>
        <taxon>Bacteria</taxon>
        <taxon>Pseudomonadati</taxon>
        <taxon>Pseudomonadota</taxon>
        <taxon>Alphaproteobacteria</taxon>
        <taxon>Candidatus Pelagibacterales</taxon>
        <taxon>Candidatus Pelagibacterales incertae sedis</taxon>
        <taxon>Candidatus Fonsibacter</taxon>
    </lineage>
</organism>
<gene>
    <name evidence="1" type="ORF">EBT44_02785</name>
</gene>
<dbReference type="EMBL" id="RFXN01000023">
    <property type="protein sequence ID" value="NBR93757.1"/>
    <property type="molecule type" value="Genomic_DNA"/>
</dbReference>
<protein>
    <submittedName>
        <fullName evidence="1">HAD family hydrolase</fullName>
    </submittedName>
</protein>
<comment type="caution">
    <text evidence="1">The sequence shown here is derived from an EMBL/GenBank/DDBJ whole genome shotgun (WGS) entry which is preliminary data.</text>
</comment>
<dbReference type="Gene3D" id="1.20.1440.100">
    <property type="entry name" value="SG protein - dephosphorylation function"/>
    <property type="match status" value="1"/>
</dbReference>
<dbReference type="GO" id="GO:0016787">
    <property type="term" value="F:hydrolase activity"/>
    <property type="evidence" value="ECO:0007669"/>
    <property type="project" value="UniProtKB-KW"/>
</dbReference>
<dbReference type="CDD" id="cd02612">
    <property type="entry name" value="HAD_PGPPase"/>
    <property type="match status" value="1"/>
</dbReference>
<dbReference type="NCBIfam" id="TIGR01488">
    <property type="entry name" value="HAD-SF-IB"/>
    <property type="match status" value="1"/>
</dbReference>
<dbReference type="InterPro" id="IPR050582">
    <property type="entry name" value="HAD-like_SerB"/>
</dbReference>
<accession>A0A965GDP8</accession>
<dbReference type="AlphaFoldDB" id="A0A965GDP8"/>
<dbReference type="SUPFAM" id="SSF56784">
    <property type="entry name" value="HAD-like"/>
    <property type="match status" value="1"/>
</dbReference>
<dbReference type="NCBIfam" id="TIGR01490">
    <property type="entry name" value="HAD-SF-IB-hyp1"/>
    <property type="match status" value="1"/>
</dbReference>
<dbReference type="Pfam" id="PF12710">
    <property type="entry name" value="HAD"/>
    <property type="match status" value="1"/>
</dbReference>
<name>A0A965GDP8_9PROT</name>
<dbReference type="Proteomes" id="UP000740727">
    <property type="component" value="Unassembled WGS sequence"/>
</dbReference>
<proteinExistence type="predicted"/>
<dbReference type="Gene3D" id="3.40.50.1000">
    <property type="entry name" value="HAD superfamily/HAD-like"/>
    <property type="match status" value="1"/>
</dbReference>